<dbReference type="EMBL" id="MDEG01000001">
    <property type="protein sequence ID" value="PPU99619.1"/>
    <property type="molecule type" value="Genomic_DNA"/>
</dbReference>
<dbReference type="AlphaFoldDB" id="A0A2S7F2V3"/>
<dbReference type="RefSeq" id="WP_046980719.1">
    <property type="nucleotide sequence ID" value="NZ_CP043476.1"/>
</dbReference>
<dbReference type="InterPro" id="IPR019621">
    <property type="entry name" value="DUF2491"/>
</dbReference>
<evidence type="ECO:0000313" key="2">
    <source>
        <dbReference type="Proteomes" id="UP000238261"/>
    </source>
</evidence>
<protein>
    <submittedName>
        <fullName evidence="1">DUF2491 domain-containing protein</fullName>
    </submittedName>
</protein>
<evidence type="ECO:0000313" key="1">
    <source>
        <dbReference type="EMBL" id="PPU99619.1"/>
    </source>
</evidence>
<dbReference type="Proteomes" id="UP000238261">
    <property type="component" value="Unassembled WGS sequence"/>
</dbReference>
<dbReference type="Pfam" id="PF10679">
    <property type="entry name" value="DUF2491"/>
    <property type="match status" value="1"/>
</dbReference>
<gene>
    <name evidence="1" type="ORF">XhyaCFBP1156_00065</name>
</gene>
<comment type="caution">
    <text evidence="1">The sequence shown here is derived from an EMBL/GenBank/DDBJ whole genome shotgun (WGS) entry which is preliminary data.</text>
</comment>
<reference evidence="2" key="1">
    <citation type="submission" date="2016-08" db="EMBL/GenBank/DDBJ databases">
        <authorList>
            <person name="Merda D."/>
            <person name="Briand M."/>
            <person name="Taghouti G."/>
            <person name="Carrere S."/>
            <person name="Gouzy J."/>
            <person name="Portier P."/>
            <person name="Jacques M.-A."/>
            <person name="Fischer-Le Saux M."/>
        </authorList>
    </citation>
    <scope>NUCLEOTIDE SEQUENCE [LARGE SCALE GENOMIC DNA]</scope>
    <source>
        <strain evidence="2">CFBP1156</strain>
    </source>
</reference>
<proteinExistence type="predicted"/>
<organism evidence="1 2">
    <name type="scientific">Xanthomonas hyacinthi</name>
    <dbReference type="NCBI Taxonomy" id="56455"/>
    <lineage>
        <taxon>Bacteria</taxon>
        <taxon>Pseudomonadati</taxon>
        <taxon>Pseudomonadota</taxon>
        <taxon>Gammaproteobacteria</taxon>
        <taxon>Lysobacterales</taxon>
        <taxon>Lysobacteraceae</taxon>
        <taxon>Xanthomonas</taxon>
    </lineage>
</organism>
<dbReference type="OrthoDB" id="6148994at2"/>
<name>A0A2S7F2V3_9XANT</name>
<accession>A0A2S7F2V3</accession>
<sequence>MSLLGKLFGSKPAAAASPAGNGEIAHALPLGLRIGGQVQFDTTMFRAAPGAMTAELPGGYQGIPCYGYIDLGDGYALHRFYVDDDAYIQVSTCAGDIEAMKGFVFVETLNPPTKDAFQQFVLHNDHLGAPSIEYAGRRWSRSTQSTEQGGRIPAIAYDETLYRHTPPRRDGDLTHYAMLYSRPVPELDKDEFLLVTGEDSGPNEFCITYAVGVDLSIADLDIT</sequence>
<keyword evidence="2" id="KW-1185">Reference proteome</keyword>